<protein>
    <submittedName>
        <fullName evidence="3">Kinase-like protein</fullName>
    </submittedName>
</protein>
<keyword evidence="3" id="KW-0418">Kinase</keyword>
<evidence type="ECO:0000313" key="3">
    <source>
        <dbReference type="EMBL" id="GJE87742.1"/>
    </source>
</evidence>
<feature type="region of interest" description="Disordered" evidence="2">
    <location>
        <begin position="63"/>
        <end position="87"/>
    </location>
</feature>
<name>A0A9P3G2C5_9APHY</name>
<keyword evidence="3" id="KW-0808">Transferase</keyword>
<dbReference type="EMBL" id="BPQB01000007">
    <property type="protein sequence ID" value="GJE87742.1"/>
    <property type="molecule type" value="Genomic_DNA"/>
</dbReference>
<organism evidence="3 4">
    <name type="scientific">Phanerochaete sordida</name>
    <dbReference type="NCBI Taxonomy" id="48140"/>
    <lineage>
        <taxon>Eukaryota</taxon>
        <taxon>Fungi</taxon>
        <taxon>Dikarya</taxon>
        <taxon>Basidiomycota</taxon>
        <taxon>Agaricomycotina</taxon>
        <taxon>Agaricomycetes</taxon>
        <taxon>Polyporales</taxon>
        <taxon>Phanerochaetaceae</taxon>
        <taxon>Phanerochaete</taxon>
    </lineage>
</organism>
<keyword evidence="4" id="KW-1185">Reference proteome</keyword>
<proteinExistence type="inferred from homology"/>
<evidence type="ECO:0000313" key="4">
    <source>
        <dbReference type="Proteomes" id="UP000703269"/>
    </source>
</evidence>
<sequence>MHDLRLPQVDYLPKKLGSVLRSLNRIFTLFDSQDTSMAPALGPDIQPMALSLGRGQGSSPYSAPVSSLSLGGSSPSIRTTSRSSSSLSIPFDDEEVDVVRVEGLRHAEGKLEARRYKTPAFAQQLLTILHALRIPTWNHRGITPDIVKIQKVSGSLTNAVYFVSCPSIPHTSILLLRIYGPSSGNLISRPRELHILHALSSRYHIGPRVYGTFENGRVEEYFDSSALTAADLRNGQISGWIGARMAELHQVDINAVELHETPSCSHPPDAHPPRQLGVEKNVKSWLPLAREVLSLPAVSDEIRQTLALDQFEHEWTRYMAWLQEWEGKHGKSPVVFAHNDTQYGNLLKMSSVAPGSPEHHQIIVVDFEYASPNPAAFDIANHFQEWTADYHGATPHILDPSRYPTSAQRFNFYHAYLTHYEPSVASTEPLPAQEARLEAQVGAWSPASHGMWALWGIVQAREALDGTDGEPEFDYVGYALCRMEGFRRELRALAI</sequence>
<dbReference type="Gene3D" id="3.30.200.20">
    <property type="entry name" value="Phosphorylase Kinase, domain 1"/>
    <property type="match status" value="1"/>
</dbReference>
<dbReference type="PANTHER" id="PTHR22603">
    <property type="entry name" value="CHOLINE/ETHANOALAMINE KINASE"/>
    <property type="match status" value="1"/>
</dbReference>
<accession>A0A9P3G2C5</accession>
<reference evidence="3 4" key="1">
    <citation type="submission" date="2021-08" db="EMBL/GenBank/DDBJ databases">
        <title>Draft Genome Sequence of Phanerochaete sordida strain YK-624.</title>
        <authorList>
            <person name="Mori T."/>
            <person name="Dohra H."/>
            <person name="Suzuki T."/>
            <person name="Kawagishi H."/>
            <person name="Hirai H."/>
        </authorList>
    </citation>
    <scope>NUCLEOTIDE SEQUENCE [LARGE SCALE GENOMIC DNA]</scope>
    <source>
        <strain evidence="3 4">YK-624</strain>
    </source>
</reference>
<dbReference type="SUPFAM" id="SSF56112">
    <property type="entry name" value="Protein kinase-like (PK-like)"/>
    <property type="match status" value="1"/>
</dbReference>
<dbReference type="Gene3D" id="3.90.1200.10">
    <property type="match status" value="1"/>
</dbReference>
<evidence type="ECO:0000256" key="2">
    <source>
        <dbReference type="SAM" id="MobiDB-lite"/>
    </source>
</evidence>
<dbReference type="GO" id="GO:0005737">
    <property type="term" value="C:cytoplasm"/>
    <property type="evidence" value="ECO:0007669"/>
    <property type="project" value="TreeGrafter"/>
</dbReference>
<dbReference type="GO" id="GO:0006646">
    <property type="term" value="P:phosphatidylethanolamine biosynthetic process"/>
    <property type="evidence" value="ECO:0007669"/>
    <property type="project" value="TreeGrafter"/>
</dbReference>
<evidence type="ECO:0000256" key="1">
    <source>
        <dbReference type="ARBA" id="ARBA00038211"/>
    </source>
</evidence>
<dbReference type="Proteomes" id="UP000703269">
    <property type="component" value="Unassembled WGS sequence"/>
</dbReference>
<comment type="caution">
    <text evidence="3">The sequence shown here is derived from an EMBL/GenBank/DDBJ whole genome shotgun (WGS) entry which is preliminary data.</text>
</comment>
<dbReference type="InterPro" id="IPR011009">
    <property type="entry name" value="Kinase-like_dom_sf"/>
</dbReference>
<dbReference type="OrthoDB" id="10267235at2759"/>
<dbReference type="GO" id="GO:0004103">
    <property type="term" value="F:choline kinase activity"/>
    <property type="evidence" value="ECO:0007669"/>
    <property type="project" value="TreeGrafter"/>
</dbReference>
<dbReference type="PANTHER" id="PTHR22603:SF93">
    <property type="entry name" value="RE24176P"/>
    <property type="match status" value="1"/>
</dbReference>
<dbReference type="CDD" id="cd05157">
    <property type="entry name" value="ETNK_euk"/>
    <property type="match status" value="1"/>
</dbReference>
<gene>
    <name evidence="3" type="ORF">PsYK624_038250</name>
</gene>
<dbReference type="AlphaFoldDB" id="A0A9P3G2C5"/>
<comment type="similarity">
    <text evidence="1">Belongs to the choline/ethanolamine kinase family.</text>
</comment>
<dbReference type="Pfam" id="PF01633">
    <property type="entry name" value="Choline_kinase"/>
    <property type="match status" value="1"/>
</dbReference>
<dbReference type="GO" id="GO:0004305">
    <property type="term" value="F:ethanolamine kinase activity"/>
    <property type="evidence" value="ECO:0007669"/>
    <property type="project" value="TreeGrafter"/>
</dbReference>